<dbReference type="EMBL" id="SMCO01000018">
    <property type="protein sequence ID" value="TCV82909.1"/>
    <property type="molecule type" value="Genomic_DNA"/>
</dbReference>
<reference evidence="1 2" key="1">
    <citation type="submission" date="2019-03" db="EMBL/GenBank/DDBJ databases">
        <title>Genomic Encyclopedia of Type Strains, Phase IV (KMG-IV): sequencing the most valuable type-strain genomes for metagenomic binning, comparative biology and taxonomic classification.</title>
        <authorList>
            <person name="Goeker M."/>
        </authorList>
    </citation>
    <scope>NUCLEOTIDE SEQUENCE [LARGE SCALE GENOMIC DNA]</scope>
    <source>
        <strain evidence="1 2">DSM 100309</strain>
    </source>
</reference>
<keyword evidence="2" id="KW-1185">Reference proteome</keyword>
<evidence type="ECO:0000313" key="2">
    <source>
        <dbReference type="Proteomes" id="UP000295367"/>
    </source>
</evidence>
<protein>
    <submittedName>
        <fullName evidence="1">Uncharacterized protein</fullName>
    </submittedName>
</protein>
<sequence length="43" mass="4993">MMMAVWFEKNLPYAERGVQNGVFLQRRYAPRDSEAICALTKNS</sequence>
<proteinExistence type="predicted"/>
<dbReference type="Proteomes" id="UP000295367">
    <property type="component" value="Unassembled WGS sequence"/>
</dbReference>
<evidence type="ECO:0000313" key="1">
    <source>
        <dbReference type="EMBL" id="TCV82909.1"/>
    </source>
</evidence>
<gene>
    <name evidence="1" type="ORF">EDC63_11838</name>
</gene>
<dbReference type="AlphaFoldDB" id="A0A4V2W152"/>
<organism evidence="1 2">
    <name type="scientific">Sulfurirhabdus autotrophica</name>
    <dbReference type="NCBI Taxonomy" id="1706046"/>
    <lineage>
        <taxon>Bacteria</taxon>
        <taxon>Pseudomonadati</taxon>
        <taxon>Pseudomonadota</taxon>
        <taxon>Betaproteobacteria</taxon>
        <taxon>Nitrosomonadales</taxon>
        <taxon>Sulfuricellaceae</taxon>
        <taxon>Sulfurirhabdus</taxon>
    </lineage>
</organism>
<accession>A0A4V2W152</accession>
<comment type="caution">
    <text evidence="1">The sequence shown here is derived from an EMBL/GenBank/DDBJ whole genome shotgun (WGS) entry which is preliminary data.</text>
</comment>
<name>A0A4V2W152_9PROT</name>